<keyword evidence="2" id="KW-1185">Reference proteome</keyword>
<proteinExistence type="predicted"/>
<sequence length="75" mass="8763">MDKQLEAIEAYAEQQRTVRVERTYTEREMKQHAQELTQMHAMQAHVLAAAQRFRGRFDGVLVGFVLATVAYYAFR</sequence>
<dbReference type="EMBL" id="JAYMRU010000007">
    <property type="protein sequence ID" value="MEM5400830.1"/>
    <property type="molecule type" value="Genomic_DNA"/>
</dbReference>
<gene>
    <name evidence="1" type="ORF">VSR83_12125</name>
</gene>
<protein>
    <submittedName>
        <fullName evidence="1">Uncharacterized protein</fullName>
    </submittedName>
</protein>
<accession>A0ACC6RJ12</accession>
<name>A0ACC6RJ12_9BURK</name>
<reference evidence="1" key="1">
    <citation type="submission" date="2024-01" db="EMBL/GenBank/DDBJ databases">
        <title>The diversity of rhizobia nodulating Mimosa spp. in eleven states of Brazil covering several biomes is determined by host plant, location, and edaphic factors.</title>
        <authorList>
            <person name="Rouws L."/>
            <person name="Barauna A."/>
            <person name="Beukes C."/>
            <person name="De Faria S.M."/>
            <person name="Gross E."/>
            <person name="Dos Reis Junior F.B."/>
            <person name="Simon M."/>
            <person name="Maluk M."/>
            <person name="Odee D.W."/>
            <person name="Kenicer G."/>
            <person name="Young J.P.W."/>
            <person name="Reis V.M."/>
            <person name="Zilli J."/>
            <person name="James E.K."/>
        </authorList>
    </citation>
    <scope>NUCLEOTIDE SEQUENCE</scope>
    <source>
        <strain evidence="1">JPY452</strain>
    </source>
</reference>
<dbReference type="Proteomes" id="UP001392318">
    <property type="component" value="Unassembled WGS sequence"/>
</dbReference>
<organism evidence="1 2">
    <name type="scientific">Paraburkholderia unamae</name>
    <dbReference type="NCBI Taxonomy" id="219649"/>
    <lineage>
        <taxon>Bacteria</taxon>
        <taxon>Pseudomonadati</taxon>
        <taxon>Pseudomonadota</taxon>
        <taxon>Betaproteobacteria</taxon>
        <taxon>Burkholderiales</taxon>
        <taxon>Burkholderiaceae</taxon>
        <taxon>Paraburkholderia</taxon>
    </lineage>
</organism>
<evidence type="ECO:0000313" key="2">
    <source>
        <dbReference type="Proteomes" id="UP001392318"/>
    </source>
</evidence>
<evidence type="ECO:0000313" key="1">
    <source>
        <dbReference type="EMBL" id="MEM5400830.1"/>
    </source>
</evidence>
<comment type="caution">
    <text evidence="1">The sequence shown here is derived from an EMBL/GenBank/DDBJ whole genome shotgun (WGS) entry which is preliminary data.</text>
</comment>